<proteinExistence type="predicted"/>
<reference evidence="1 2" key="1">
    <citation type="submission" date="2016-10" db="EMBL/GenBank/DDBJ databases">
        <authorList>
            <person name="de Groot N.N."/>
        </authorList>
    </citation>
    <scope>NUCLEOTIDE SEQUENCE [LARGE SCALE GENOMIC DNA]</scope>
    <source>
        <strain evidence="1 2">DSM 23842</strain>
    </source>
</reference>
<dbReference type="Gene3D" id="1.10.10.10">
    <property type="entry name" value="Winged helix-like DNA-binding domain superfamily/Winged helix DNA-binding domain"/>
    <property type="match status" value="1"/>
</dbReference>
<organism evidence="1 2">
    <name type="scientific">Bizionia paragorgiae</name>
    <dbReference type="NCBI Taxonomy" id="283786"/>
    <lineage>
        <taxon>Bacteria</taxon>
        <taxon>Pseudomonadati</taxon>
        <taxon>Bacteroidota</taxon>
        <taxon>Flavobacteriia</taxon>
        <taxon>Flavobacteriales</taxon>
        <taxon>Flavobacteriaceae</taxon>
        <taxon>Bizionia</taxon>
    </lineage>
</organism>
<evidence type="ECO:0008006" key="3">
    <source>
        <dbReference type="Google" id="ProtNLM"/>
    </source>
</evidence>
<dbReference type="OrthoDB" id="1807857at2"/>
<dbReference type="RefSeq" id="WP_092133446.1">
    <property type="nucleotide sequence ID" value="NZ_FNQK01000007.1"/>
</dbReference>
<dbReference type="SUPFAM" id="SSF46785">
    <property type="entry name" value="Winged helix' DNA-binding domain"/>
    <property type="match status" value="1"/>
</dbReference>
<keyword evidence="2" id="KW-1185">Reference proteome</keyword>
<gene>
    <name evidence="1" type="ORF">SAMN04487990_107137</name>
</gene>
<protein>
    <recommendedName>
        <fullName evidence="3">DNA-binding transcriptional regulator GbsR, MarR family</fullName>
    </recommendedName>
</protein>
<evidence type="ECO:0000313" key="1">
    <source>
        <dbReference type="EMBL" id="SEA16350.1"/>
    </source>
</evidence>
<dbReference type="AlphaFoldDB" id="A0A1H3YY55"/>
<dbReference type="STRING" id="283786.SAMN04487990_107137"/>
<accession>A0A1H3YY55</accession>
<evidence type="ECO:0000313" key="2">
    <source>
        <dbReference type="Proteomes" id="UP000198846"/>
    </source>
</evidence>
<sequence length="167" mass="19365">MAVPICEKKTELVEKLGVHIENKEHLAPVAARVLAYIILTGKVGTTFEDLVNRLLASKSTISTHLHHLQDANRIKYFTKVGDRKKYFVVNHDNIIRNIDEMLMGWDEEKQLHLEVKSYKESINALESSTEEERFDLSFHNDYLKFIEEASATMKHLKQKLENKNNKS</sequence>
<dbReference type="EMBL" id="FNQK01000007">
    <property type="protein sequence ID" value="SEA16350.1"/>
    <property type="molecule type" value="Genomic_DNA"/>
</dbReference>
<dbReference type="InterPro" id="IPR036390">
    <property type="entry name" value="WH_DNA-bd_sf"/>
</dbReference>
<dbReference type="Proteomes" id="UP000198846">
    <property type="component" value="Unassembled WGS sequence"/>
</dbReference>
<dbReference type="InterPro" id="IPR036388">
    <property type="entry name" value="WH-like_DNA-bd_sf"/>
</dbReference>
<name>A0A1H3YY55_BIZPA</name>